<gene>
    <name evidence="3" type="primary">LOC115625043</name>
</gene>
<organism evidence="2 3">
    <name type="scientific">Drosophila lebanonensis</name>
    <name type="common">Fruit fly</name>
    <name type="synonym">Scaptodrosophila lebanonensis</name>
    <dbReference type="NCBI Taxonomy" id="7225"/>
    <lineage>
        <taxon>Eukaryota</taxon>
        <taxon>Metazoa</taxon>
        <taxon>Ecdysozoa</taxon>
        <taxon>Arthropoda</taxon>
        <taxon>Hexapoda</taxon>
        <taxon>Insecta</taxon>
        <taxon>Pterygota</taxon>
        <taxon>Neoptera</taxon>
        <taxon>Endopterygota</taxon>
        <taxon>Diptera</taxon>
        <taxon>Brachycera</taxon>
        <taxon>Muscomorpha</taxon>
        <taxon>Ephydroidea</taxon>
        <taxon>Drosophilidae</taxon>
        <taxon>Scaptodrosophila</taxon>
    </lineage>
</organism>
<dbReference type="InterPro" id="IPR045091">
    <property type="entry name" value="Mad2-like"/>
</dbReference>
<dbReference type="PANTHER" id="PTHR11842">
    <property type="entry name" value="MITOTIC SPINDLE ASSEMBLY CHECKPOINT PROTEIN MAD2"/>
    <property type="match status" value="1"/>
</dbReference>
<dbReference type="GO" id="GO:0016035">
    <property type="term" value="C:zeta DNA polymerase complex"/>
    <property type="evidence" value="ECO:0007669"/>
    <property type="project" value="TreeGrafter"/>
</dbReference>
<dbReference type="GeneID" id="115625043"/>
<dbReference type="Proteomes" id="UP000504634">
    <property type="component" value="Unplaced"/>
</dbReference>
<accession>A0A6J2TL77</accession>
<dbReference type="SUPFAM" id="SSF56019">
    <property type="entry name" value="The spindle assembly checkpoint protein mad2"/>
    <property type="match status" value="1"/>
</dbReference>
<evidence type="ECO:0000313" key="3">
    <source>
        <dbReference type="RefSeq" id="XP_030375752.1"/>
    </source>
</evidence>
<evidence type="ECO:0000313" key="2">
    <source>
        <dbReference type="Proteomes" id="UP000504634"/>
    </source>
</evidence>
<proteinExistence type="predicted"/>
<keyword evidence="2" id="KW-1185">Reference proteome</keyword>
<dbReference type="PROSITE" id="PS50815">
    <property type="entry name" value="HORMA"/>
    <property type="match status" value="1"/>
</dbReference>
<feature type="domain" description="HORMA" evidence="1">
    <location>
        <begin position="4"/>
        <end position="196"/>
    </location>
</feature>
<protein>
    <submittedName>
        <fullName evidence="3">Mitotic spindle assembly checkpoint protein MAD2B</fullName>
    </submittedName>
</protein>
<dbReference type="InterPro" id="IPR036570">
    <property type="entry name" value="HORMA_dom_sf"/>
</dbReference>
<evidence type="ECO:0000259" key="1">
    <source>
        <dbReference type="PROSITE" id="PS50815"/>
    </source>
</evidence>
<sequence length="198" mass="23052">MLPESCADILLEAIEVLVNHLLYVRGVYPPQIFKKRRVFNTPVFVSIYPPLNNYLTNILNAAQELLRRQELQCLEVIIYRDDMEHMESYRCELESLPNGQDDQYLLLYEQQLRAALYKLSERLKPLPKLTEDAKFKVHLHTTQSAFIQLNNNAQHQEFPWLQATAASNVQTRGPRQYNLLPLTAVDKVGLKMQAHIFT</sequence>
<dbReference type="RefSeq" id="XP_030375752.1">
    <property type="nucleotide sequence ID" value="XM_030519892.1"/>
</dbReference>
<dbReference type="Pfam" id="PF02301">
    <property type="entry name" value="HORMA"/>
    <property type="match status" value="1"/>
</dbReference>
<name>A0A6J2TL77_DROLE</name>
<dbReference type="Gene3D" id="3.30.900.10">
    <property type="entry name" value="HORMA domain"/>
    <property type="match status" value="1"/>
</dbReference>
<dbReference type="OrthoDB" id="21254at2759"/>
<reference evidence="3" key="1">
    <citation type="submission" date="2025-08" db="UniProtKB">
        <authorList>
            <consortium name="RefSeq"/>
        </authorList>
    </citation>
    <scope>IDENTIFICATION</scope>
    <source>
        <strain evidence="3">11010-0011.00</strain>
        <tissue evidence="3">Whole body</tissue>
    </source>
</reference>
<dbReference type="InterPro" id="IPR003511">
    <property type="entry name" value="HORMA_dom"/>
</dbReference>
<dbReference type="CTD" id="40677"/>
<dbReference type="AlphaFoldDB" id="A0A6J2TL77"/>
<dbReference type="PANTHER" id="PTHR11842:SF10">
    <property type="entry name" value="MITOTIC SPINDLE ASSEMBLY CHECKPOINT PROTEIN MAD2B"/>
    <property type="match status" value="1"/>
</dbReference>